<dbReference type="PANTHER" id="PTHR35784:SF1">
    <property type="entry name" value="MEDIATOR OF RNA POLYMERASE II TRANSCRIPTION SUBUNIT 5"/>
    <property type="match status" value="1"/>
</dbReference>
<dbReference type="PANTHER" id="PTHR35784">
    <property type="entry name" value="MEDIATOR OF RNA POLYMERASE II TRANSCRIPTION SUBUNIT 5"/>
    <property type="match status" value="1"/>
</dbReference>
<keyword evidence="12" id="KW-1185">Reference proteome</keyword>
<dbReference type="GO" id="GO:0016592">
    <property type="term" value="C:mediator complex"/>
    <property type="evidence" value="ECO:0007669"/>
    <property type="project" value="InterPro"/>
</dbReference>
<keyword evidence="5 9" id="KW-0010">Activator</keyword>
<dbReference type="OrthoDB" id="5322661at2759"/>
<comment type="subunit">
    <text evidence="9">Component of the Mediator complex.</text>
</comment>
<evidence type="ECO:0000256" key="8">
    <source>
        <dbReference type="ARBA" id="ARBA00031256"/>
    </source>
</evidence>
<name>A0A109UYN8_9SACH</name>
<evidence type="ECO:0000313" key="11">
    <source>
        <dbReference type="EMBL" id="AMD20071.1"/>
    </source>
</evidence>
<evidence type="ECO:0000256" key="2">
    <source>
        <dbReference type="ARBA" id="ARBA00008782"/>
    </source>
</evidence>
<evidence type="ECO:0000256" key="3">
    <source>
        <dbReference type="ARBA" id="ARBA00020628"/>
    </source>
</evidence>
<comment type="subcellular location">
    <subcellularLocation>
        <location evidence="1 9">Nucleus</location>
    </subcellularLocation>
</comment>
<accession>A0A109UYN8</accession>
<reference evidence="11 12" key="1">
    <citation type="submission" date="2016-01" db="EMBL/GenBank/DDBJ databases">
        <title>Genome sequence of the yeast Holleya sinecauda.</title>
        <authorList>
            <person name="Dietrich F.S."/>
        </authorList>
    </citation>
    <scope>NUCLEOTIDE SEQUENCE [LARGE SCALE GENOMIC DNA]</scope>
    <source>
        <strain evidence="11 12">ATCC 58844</strain>
    </source>
</reference>
<proteinExistence type="inferred from homology"/>
<protein>
    <recommendedName>
        <fullName evidence="3 9">Mediator of RNA polymerase II transcription subunit 5</fullName>
    </recommendedName>
    <alternativeName>
        <fullName evidence="8 9">Mediator complex subunit 5</fullName>
    </alternativeName>
</protein>
<dbReference type="STRING" id="45286.A0A109UYN8"/>
<dbReference type="EMBL" id="CP014243">
    <property type="protein sequence ID" value="AMD20071.1"/>
    <property type="molecule type" value="Genomic_DNA"/>
</dbReference>
<feature type="compositionally biased region" description="Polar residues" evidence="10">
    <location>
        <begin position="236"/>
        <end position="252"/>
    </location>
</feature>
<evidence type="ECO:0000313" key="12">
    <source>
        <dbReference type="Proteomes" id="UP000243052"/>
    </source>
</evidence>
<keyword evidence="6 9" id="KW-0804">Transcription</keyword>
<dbReference type="GO" id="GO:0006357">
    <property type="term" value="P:regulation of transcription by RNA polymerase II"/>
    <property type="evidence" value="ECO:0007669"/>
    <property type="project" value="InterPro"/>
</dbReference>
<dbReference type="AlphaFoldDB" id="A0A109UYN8"/>
<gene>
    <name evidence="9" type="primary">MED5</name>
    <name evidence="11" type="ORF">AW171_hschr31941</name>
</gene>
<comment type="function">
    <text evidence="9">Component of the Mediator complex, a coactivator involved in the regulated transcription of nearly all RNA polymerase II-dependent genes. Mediator functions as a bridge to convey information from gene-specific regulatory proteins to the basal RNA polymerase II transcription machinery. Mediator is recruited to promoters by direct interactions with regulatory proteins and serves as a scaffold for the assembly of a functional preinitiation complex with RNA polymerase II and the general transcription factors.</text>
</comment>
<comment type="similarity">
    <text evidence="2 9">Belongs to the Mediator complex subunit 5 family.</text>
</comment>
<dbReference type="InterPro" id="IPR014801">
    <property type="entry name" value="Mediator_Med5_fun"/>
</dbReference>
<evidence type="ECO:0000256" key="5">
    <source>
        <dbReference type="ARBA" id="ARBA00023159"/>
    </source>
</evidence>
<evidence type="ECO:0000256" key="4">
    <source>
        <dbReference type="ARBA" id="ARBA00023015"/>
    </source>
</evidence>
<feature type="region of interest" description="Disordered" evidence="10">
    <location>
        <begin position="214"/>
        <end position="252"/>
    </location>
</feature>
<evidence type="ECO:0000256" key="6">
    <source>
        <dbReference type="ARBA" id="ARBA00023163"/>
    </source>
</evidence>
<evidence type="ECO:0000256" key="1">
    <source>
        <dbReference type="ARBA" id="ARBA00004123"/>
    </source>
</evidence>
<dbReference type="GO" id="GO:0003712">
    <property type="term" value="F:transcription coregulator activity"/>
    <property type="evidence" value="ECO:0007669"/>
    <property type="project" value="InterPro"/>
</dbReference>
<sequence length="1095" mass="124924">MNMERGRELVYKLVLNCASRRISPKQFTNFYNEFINARFDSVIDGNSEDKKAVAPIYESIARDLLKLLNDTDLNLVADYIVELLFVNYNTELVKPFLPRLHVVKNQMILNHLFSKATAFIGSLSNKLILEQLSGDVYTIIIPGVMKFNFSEMDKQLVVSISKFLNQVVQIPQSVGVTDASIKAKGVILLKRLCETDKLLYKRISGNLETKLQLKESSSSFPPPPSAMPSPSVTSPKYESNVTTTSKQPSSASHEAKYQDVKLVRYYKNLWLNNKIHYFSVTDPNFLDKYESIWALVNENGSPQPEKSLPAKVTDLIETTFTCFAQFVNNKLYHQSNSYFNLLERKWTVFITKQLPLIIKKYVPNGPQAVVQALENIDDKVVNAIKSYNTETDEVKNRTEDLFDDFPANNLDIRHEFLKNLIMLGLQPPTVLNEFLREDQMVDMKSLVTTEHPVIENSQGVKETITDMQKFITVSIDALDFESLFDESNQLATSCDNGLLKLAHSLENIAPTKQEEMSNIMYNILVQAVEAFDHKKVSKILSIFVLNVGHILTNIFCFMGADRFVRIVVKFIDVIWENNRNKPTDIMSDESEFENVHSFMSYSIATAFIIHVVKVYGINLETFVEVPSKSAILKFLSKLGDISDEFNPNQSESSTVLMKQWLRDLFVNNSISDPLMKSADVKELGTMIPFIFKQTMVNVESGVISEPSNFINGFEYFLQPFMSIGLINIVFWLEQYLITLRMNGLFTQVSGNIFELLSVIISPKSINPDAKVAHHVILKLNCIGLLKQLKFFQVPNESNYGIYSSRSQQDPKLENLISSLEAIAQSAYFYDLDPRITKPINNTYPQKQISYNKLVLTTDLPVNKLLTNQINSFWNLHSSTYYNFDYLIELVGLVTPLNFMENVFHTLKYKVATYGMPGSSNKPLPGAVDQVLSFFFYFMVLMDIRCPEDKTVLLEFIENGKLPNSFSESLPEANNMMVSNSINTQQYEPKTEQELLDPADEDFDMLFGESFSGMPEESQKGSELKAESSIMKDEQNETPVSNYSIARLTESFGYIYFTSMNLKKEAYDAGKVSEEEYETFKSQFNKYVEILKRSII</sequence>
<dbReference type="Pfam" id="PF08689">
    <property type="entry name" value="Med5"/>
    <property type="match status" value="1"/>
</dbReference>
<keyword evidence="4 9" id="KW-0805">Transcription regulation</keyword>
<keyword evidence="7 9" id="KW-0539">Nucleus</keyword>
<evidence type="ECO:0000256" key="9">
    <source>
        <dbReference type="RuleBase" id="RU364142"/>
    </source>
</evidence>
<dbReference type="Proteomes" id="UP000243052">
    <property type="component" value="Chromosome iii"/>
</dbReference>
<organism evidence="11 12">
    <name type="scientific">Eremothecium sinecaudum</name>
    <dbReference type="NCBI Taxonomy" id="45286"/>
    <lineage>
        <taxon>Eukaryota</taxon>
        <taxon>Fungi</taxon>
        <taxon>Dikarya</taxon>
        <taxon>Ascomycota</taxon>
        <taxon>Saccharomycotina</taxon>
        <taxon>Saccharomycetes</taxon>
        <taxon>Saccharomycetales</taxon>
        <taxon>Saccharomycetaceae</taxon>
        <taxon>Eremothecium</taxon>
    </lineage>
</organism>
<evidence type="ECO:0000256" key="10">
    <source>
        <dbReference type="SAM" id="MobiDB-lite"/>
    </source>
</evidence>
<evidence type="ECO:0000256" key="7">
    <source>
        <dbReference type="ARBA" id="ARBA00023242"/>
    </source>
</evidence>